<feature type="transmembrane region" description="Helical" evidence="13">
    <location>
        <begin position="541"/>
        <end position="562"/>
    </location>
</feature>
<feature type="transmembrane region" description="Helical" evidence="13">
    <location>
        <begin position="42"/>
        <end position="62"/>
    </location>
</feature>
<evidence type="ECO:0000256" key="13">
    <source>
        <dbReference type="SAM" id="Phobius"/>
    </source>
</evidence>
<evidence type="ECO:0000313" key="14">
    <source>
        <dbReference type="EMBL" id="GGD26892.1"/>
    </source>
</evidence>
<comment type="subcellular location">
    <subcellularLocation>
        <location evidence="1">Cell membrane</location>
        <topology evidence="1">Multi-pass membrane protein</topology>
    </subcellularLocation>
</comment>
<keyword evidence="9 13" id="KW-0472">Membrane</keyword>
<evidence type="ECO:0000256" key="11">
    <source>
        <dbReference type="RuleBase" id="RU362091"/>
    </source>
</evidence>
<evidence type="ECO:0000256" key="5">
    <source>
        <dbReference type="ARBA" id="ARBA00022692"/>
    </source>
</evidence>
<dbReference type="AlphaFoldDB" id="A0A917DCV9"/>
<dbReference type="InterPro" id="IPR038377">
    <property type="entry name" value="Na/Glc_symporter_sf"/>
</dbReference>
<evidence type="ECO:0000256" key="7">
    <source>
        <dbReference type="ARBA" id="ARBA00023053"/>
    </source>
</evidence>
<evidence type="ECO:0000256" key="1">
    <source>
        <dbReference type="ARBA" id="ARBA00004651"/>
    </source>
</evidence>
<dbReference type="RefSeq" id="WP_188362075.1">
    <property type="nucleotide sequence ID" value="NZ_BMFG01000005.1"/>
</dbReference>
<dbReference type="InterPro" id="IPR001734">
    <property type="entry name" value="Na/solute_symporter"/>
</dbReference>
<dbReference type="Pfam" id="PF00474">
    <property type="entry name" value="SSF"/>
    <property type="match status" value="2"/>
</dbReference>
<keyword evidence="3" id="KW-0813">Transport</keyword>
<accession>A0A917DCV9</accession>
<protein>
    <recommendedName>
        <fullName evidence="16">Sodium:solute symporter</fullName>
    </recommendedName>
</protein>
<dbReference type="PANTHER" id="PTHR42985:SF47">
    <property type="entry name" value="INTEGRAL MEMBRANE TRANSPORT PROTEIN"/>
    <property type="match status" value="1"/>
</dbReference>
<keyword evidence="7" id="KW-0915">Sodium</keyword>
<feature type="transmembrane region" description="Helical" evidence="13">
    <location>
        <begin position="480"/>
        <end position="502"/>
    </location>
</feature>
<evidence type="ECO:0000256" key="4">
    <source>
        <dbReference type="ARBA" id="ARBA00022475"/>
    </source>
</evidence>
<keyword evidence="15" id="KW-1185">Reference proteome</keyword>
<dbReference type="EMBL" id="BMFG01000005">
    <property type="protein sequence ID" value="GGD26892.1"/>
    <property type="molecule type" value="Genomic_DNA"/>
</dbReference>
<dbReference type="CDD" id="cd11494">
    <property type="entry name" value="SLC5sbd_NIS-like_u2"/>
    <property type="match status" value="1"/>
</dbReference>
<evidence type="ECO:0000256" key="10">
    <source>
        <dbReference type="ARBA" id="ARBA00023201"/>
    </source>
</evidence>
<keyword evidence="12" id="KW-0175">Coiled coil</keyword>
<name>A0A917DCV9_9FLAO</name>
<keyword evidence="10" id="KW-0739">Sodium transport</keyword>
<keyword evidence="8" id="KW-0406">Ion transport</keyword>
<feature type="transmembrane region" description="Helical" evidence="13">
    <location>
        <begin position="181"/>
        <end position="199"/>
    </location>
</feature>
<feature type="transmembrane region" description="Helical" evidence="13">
    <location>
        <begin position="74"/>
        <end position="96"/>
    </location>
</feature>
<reference evidence="14" key="2">
    <citation type="submission" date="2020-09" db="EMBL/GenBank/DDBJ databases">
        <authorList>
            <person name="Sun Q."/>
            <person name="Zhou Y."/>
        </authorList>
    </citation>
    <scope>NUCLEOTIDE SEQUENCE</scope>
    <source>
        <strain evidence="14">CGMCC 1.12506</strain>
    </source>
</reference>
<dbReference type="GO" id="GO:0006814">
    <property type="term" value="P:sodium ion transport"/>
    <property type="evidence" value="ECO:0007669"/>
    <property type="project" value="UniProtKB-KW"/>
</dbReference>
<evidence type="ECO:0000313" key="15">
    <source>
        <dbReference type="Proteomes" id="UP000625735"/>
    </source>
</evidence>
<feature type="transmembrane region" description="Helical" evidence="13">
    <location>
        <begin position="231"/>
        <end position="250"/>
    </location>
</feature>
<dbReference type="PROSITE" id="PS50283">
    <property type="entry name" value="NA_SOLUT_SYMP_3"/>
    <property type="match status" value="1"/>
</dbReference>
<organism evidence="14 15">
    <name type="scientific">Flavobacterium orientale</name>
    <dbReference type="NCBI Taxonomy" id="1756020"/>
    <lineage>
        <taxon>Bacteria</taxon>
        <taxon>Pseudomonadati</taxon>
        <taxon>Bacteroidota</taxon>
        <taxon>Flavobacteriia</taxon>
        <taxon>Flavobacteriales</taxon>
        <taxon>Flavobacteriaceae</taxon>
        <taxon>Flavobacterium</taxon>
    </lineage>
</organism>
<feature type="transmembrane region" description="Helical" evidence="13">
    <location>
        <begin position="391"/>
        <end position="413"/>
    </location>
</feature>
<gene>
    <name evidence="14" type="ORF">GCM10011343_16400</name>
</gene>
<proteinExistence type="inferred from homology"/>
<feature type="transmembrane region" description="Helical" evidence="13">
    <location>
        <begin position="6"/>
        <end position="22"/>
    </location>
</feature>
<feature type="transmembrane region" description="Helical" evidence="13">
    <location>
        <begin position="449"/>
        <end position="474"/>
    </location>
</feature>
<sequence length="567" mass="63782">MQLIDWFILAFTLLFIVVYGAWKTKGSKDVKDYILGNNESKWWTVGISVMATQASAITFLSTPGQAFHDGMGFVQFYFGLPIAMIIICIFFIPIYHKLNVYTAYEFLENRFDQKTRSLAATLFLIQRGLAAGITIYAPAIILSSILGWNLNLLNLIIGVLVIIYTVSGGTKAVNVTQKQQMFIIMSGMFIAFYLILSYLPEEVSFNNALQIAGVNDKMNILDFSFNPNSRYTFWSGITGGLFLALSYFGTDQSQVQRYLSGKSIRESQLGLVFNGLLKVPMQFFILLTGVMVFVFFQFNKVPLNFNPTSQIAVEKSIYGNDYKDLENRLGEIQEEKKEVTLTYANQLNFDVDNPVLRKRIIALSEKEKTIREEAQVIIKKIKQEPNDKDYVFIHFILHYLPVGLVGLLLAVILSAAMSSTASELNALSSTTTMDIYKRNLKTQKSDKHFVLASKGFTLLWGIIAILFACFGTLIENLIQLVNIVGSVFYGTILGIFLVAFFLKFIKGNAIFYGGLISQIIVFIIYYNYIHIYPSGKELLGYLWLNAIGAGLTIGLATLIQLITKIKN</sequence>
<evidence type="ECO:0000256" key="12">
    <source>
        <dbReference type="SAM" id="Coils"/>
    </source>
</evidence>
<dbReference type="GO" id="GO:0015293">
    <property type="term" value="F:symporter activity"/>
    <property type="evidence" value="ECO:0007669"/>
    <property type="project" value="TreeGrafter"/>
</dbReference>
<comment type="caution">
    <text evidence="14">The sequence shown here is derived from an EMBL/GenBank/DDBJ whole genome shotgun (WGS) entry which is preliminary data.</text>
</comment>
<evidence type="ECO:0000256" key="6">
    <source>
        <dbReference type="ARBA" id="ARBA00022989"/>
    </source>
</evidence>
<keyword evidence="6 13" id="KW-1133">Transmembrane helix</keyword>
<evidence type="ECO:0008006" key="16">
    <source>
        <dbReference type="Google" id="ProtNLM"/>
    </source>
</evidence>
<feature type="transmembrane region" description="Helical" evidence="13">
    <location>
        <begin position="152"/>
        <end position="169"/>
    </location>
</feature>
<dbReference type="InterPro" id="IPR051163">
    <property type="entry name" value="Sodium:Solute_Symporter_SSF"/>
</dbReference>
<evidence type="ECO:0000256" key="8">
    <source>
        <dbReference type="ARBA" id="ARBA00023065"/>
    </source>
</evidence>
<feature type="transmembrane region" description="Helical" evidence="13">
    <location>
        <begin position="117"/>
        <end position="146"/>
    </location>
</feature>
<dbReference type="PANTHER" id="PTHR42985">
    <property type="entry name" value="SODIUM-COUPLED MONOCARBOXYLATE TRANSPORTER"/>
    <property type="match status" value="1"/>
</dbReference>
<dbReference type="GO" id="GO:0005886">
    <property type="term" value="C:plasma membrane"/>
    <property type="evidence" value="ECO:0007669"/>
    <property type="project" value="UniProtKB-SubCell"/>
</dbReference>
<keyword evidence="4" id="KW-1003">Cell membrane</keyword>
<keyword evidence="5 13" id="KW-0812">Transmembrane</keyword>
<evidence type="ECO:0000256" key="2">
    <source>
        <dbReference type="ARBA" id="ARBA00006434"/>
    </source>
</evidence>
<comment type="similarity">
    <text evidence="2 11">Belongs to the sodium:solute symporter (SSF) (TC 2.A.21) family.</text>
</comment>
<evidence type="ECO:0000256" key="3">
    <source>
        <dbReference type="ARBA" id="ARBA00022448"/>
    </source>
</evidence>
<reference evidence="14" key="1">
    <citation type="journal article" date="2014" name="Int. J. Syst. Evol. Microbiol.">
        <title>Complete genome sequence of Corynebacterium casei LMG S-19264T (=DSM 44701T), isolated from a smear-ripened cheese.</title>
        <authorList>
            <consortium name="US DOE Joint Genome Institute (JGI-PGF)"/>
            <person name="Walter F."/>
            <person name="Albersmeier A."/>
            <person name="Kalinowski J."/>
            <person name="Ruckert C."/>
        </authorList>
    </citation>
    <scope>NUCLEOTIDE SEQUENCE</scope>
    <source>
        <strain evidence="14">CGMCC 1.12506</strain>
    </source>
</reference>
<evidence type="ECO:0000256" key="9">
    <source>
        <dbReference type="ARBA" id="ARBA00023136"/>
    </source>
</evidence>
<dbReference type="Gene3D" id="1.20.1730.10">
    <property type="entry name" value="Sodium/glucose cotransporter"/>
    <property type="match status" value="1"/>
</dbReference>
<feature type="transmembrane region" description="Helical" evidence="13">
    <location>
        <begin position="509"/>
        <end position="529"/>
    </location>
</feature>
<dbReference type="Proteomes" id="UP000625735">
    <property type="component" value="Unassembled WGS sequence"/>
</dbReference>
<feature type="coiled-coil region" evidence="12">
    <location>
        <begin position="315"/>
        <end position="342"/>
    </location>
</feature>
<feature type="transmembrane region" description="Helical" evidence="13">
    <location>
        <begin position="271"/>
        <end position="296"/>
    </location>
</feature>